<gene>
    <name evidence="1" type="ORF">S03H2_01656</name>
</gene>
<protein>
    <submittedName>
        <fullName evidence="1">Uncharacterized protein</fullName>
    </submittedName>
</protein>
<feature type="non-terminal residue" evidence="1">
    <location>
        <position position="1"/>
    </location>
</feature>
<evidence type="ECO:0000313" key="1">
    <source>
        <dbReference type="EMBL" id="GAH21430.1"/>
    </source>
</evidence>
<name>X1EM59_9ZZZZ</name>
<dbReference type="EMBL" id="BARU01000501">
    <property type="protein sequence ID" value="GAH21430.1"/>
    <property type="molecule type" value="Genomic_DNA"/>
</dbReference>
<comment type="caution">
    <text evidence="1">The sequence shown here is derived from an EMBL/GenBank/DDBJ whole genome shotgun (WGS) entry which is preliminary data.</text>
</comment>
<proteinExistence type="predicted"/>
<reference evidence="1" key="1">
    <citation type="journal article" date="2014" name="Front. Microbiol.">
        <title>High frequency of phylogenetically diverse reductive dehalogenase-homologous genes in deep subseafloor sedimentary metagenomes.</title>
        <authorList>
            <person name="Kawai M."/>
            <person name="Futagami T."/>
            <person name="Toyoda A."/>
            <person name="Takaki Y."/>
            <person name="Nishi S."/>
            <person name="Hori S."/>
            <person name="Arai W."/>
            <person name="Tsubouchi T."/>
            <person name="Morono Y."/>
            <person name="Uchiyama I."/>
            <person name="Ito T."/>
            <person name="Fujiyama A."/>
            <person name="Inagaki F."/>
            <person name="Takami H."/>
        </authorList>
    </citation>
    <scope>NUCLEOTIDE SEQUENCE</scope>
    <source>
        <strain evidence="1">Expedition CK06-06</strain>
    </source>
</reference>
<sequence length="115" mass="13245">ADEDMKIVGVSFHAIHTQEGNNYGTLQRSGQPRMLNRYHEGFQSVENDDIIAGCRITMDGDPNPSTASRSDKTFMFPSPHYFEVEEGERIYFTGRLQNDDANTHTMLMQCVIYWY</sequence>
<organism evidence="1">
    <name type="scientific">marine sediment metagenome</name>
    <dbReference type="NCBI Taxonomy" id="412755"/>
    <lineage>
        <taxon>unclassified sequences</taxon>
        <taxon>metagenomes</taxon>
        <taxon>ecological metagenomes</taxon>
    </lineage>
</organism>
<dbReference type="AlphaFoldDB" id="X1EM59"/>
<accession>X1EM59</accession>